<keyword evidence="2" id="KW-1185">Reference proteome</keyword>
<comment type="caution">
    <text evidence="1">The sequence shown here is derived from an EMBL/GenBank/DDBJ whole genome shotgun (WGS) entry which is preliminary data.</text>
</comment>
<organism evidence="1 2">
    <name type="scientific">Tanacetum coccineum</name>
    <dbReference type="NCBI Taxonomy" id="301880"/>
    <lineage>
        <taxon>Eukaryota</taxon>
        <taxon>Viridiplantae</taxon>
        <taxon>Streptophyta</taxon>
        <taxon>Embryophyta</taxon>
        <taxon>Tracheophyta</taxon>
        <taxon>Spermatophyta</taxon>
        <taxon>Magnoliopsida</taxon>
        <taxon>eudicotyledons</taxon>
        <taxon>Gunneridae</taxon>
        <taxon>Pentapetalae</taxon>
        <taxon>asterids</taxon>
        <taxon>campanulids</taxon>
        <taxon>Asterales</taxon>
        <taxon>Asteraceae</taxon>
        <taxon>Asteroideae</taxon>
        <taxon>Anthemideae</taxon>
        <taxon>Anthemidinae</taxon>
        <taxon>Tanacetum</taxon>
    </lineage>
</organism>
<dbReference type="EMBL" id="BQNB010017971">
    <property type="protein sequence ID" value="GJT69251.1"/>
    <property type="molecule type" value="Genomic_DNA"/>
</dbReference>
<sequence>MSSRDLGRYCQLRFVDFKLRFVSGGVLVVLRGYGYLKEKKTKRQSQIRQVPNSEWKSCEIQRQKSKPEEVN</sequence>
<gene>
    <name evidence="1" type="ORF">Tco_1028537</name>
</gene>
<accession>A0ABQ5G147</accession>
<name>A0ABQ5G147_9ASTR</name>
<protein>
    <submittedName>
        <fullName evidence="1">Uncharacterized protein</fullName>
    </submittedName>
</protein>
<proteinExistence type="predicted"/>
<evidence type="ECO:0000313" key="1">
    <source>
        <dbReference type="EMBL" id="GJT69251.1"/>
    </source>
</evidence>
<reference evidence="1" key="1">
    <citation type="journal article" date="2022" name="Int. J. Mol. Sci.">
        <title>Draft Genome of Tanacetum Coccineum: Genomic Comparison of Closely Related Tanacetum-Family Plants.</title>
        <authorList>
            <person name="Yamashiro T."/>
            <person name="Shiraishi A."/>
            <person name="Nakayama K."/>
            <person name="Satake H."/>
        </authorList>
    </citation>
    <scope>NUCLEOTIDE SEQUENCE</scope>
</reference>
<reference evidence="1" key="2">
    <citation type="submission" date="2022-01" db="EMBL/GenBank/DDBJ databases">
        <authorList>
            <person name="Yamashiro T."/>
            <person name="Shiraishi A."/>
            <person name="Satake H."/>
            <person name="Nakayama K."/>
        </authorList>
    </citation>
    <scope>NUCLEOTIDE SEQUENCE</scope>
</reference>
<dbReference type="Proteomes" id="UP001151760">
    <property type="component" value="Unassembled WGS sequence"/>
</dbReference>
<evidence type="ECO:0000313" key="2">
    <source>
        <dbReference type="Proteomes" id="UP001151760"/>
    </source>
</evidence>